<dbReference type="GO" id="GO:0003676">
    <property type="term" value="F:nucleic acid binding"/>
    <property type="evidence" value="ECO:0007669"/>
    <property type="project" value="InterPro"/>
</dbReference>
<dbReference type="Pfam" id="PF05175">
    <property type="entry name" value="MTS"/>
    <property type="match status" value="1"/>
</dbReference>
<gene>
    <name evidence="8" type="ORF">KK083_11585</name>
</gene>
<name>A0AAP2GIQ8_9BACT</name>
<evidence type="ECO:0000313" key="8">
    <source>
        <dbReference type="EMBL" id="MBT1697521.1"/>
    </source>
</evidence>
<dbReference type="SUPFAM" id="SSF53335">
    <property type="entry name" value="S-adenosyl-L-methionine-dependent methyltransferases"/>
    <property type="match status" value="1"/>
</dbReference>
<evidence type="ECO:0000256" key="5">
    <source>
        <dbReference type="ARBA" id="ARBA00022694"/>
    </source>
</evidence>
<comment type="caution">
    <text evidence="8">The sequence shown here is derived from an EMBL/GenBank/DDBJ whole genome shotgun (WGS) entry which is preliminary data.</text>
</comment>
<feature type="domain" description="Methyltransferase small" evidence="7">
    <location>
        <begin position="37"/>
        <end position="161"/>
    </location>
</feature>
<comment type="function">
    <text evidence="6">Specifically methylates the adenine in position 37 of tRNA(1)(Val) (anticodon cmo5UAC).</text>
</comment>
<evidence type="ECO:0000256" key="2">
    <source>
        <dbReference type="ARBA" id="ARBA00022603"/>
    </source>
</evidence>
<dbReference type="GO" id="GO:0008033">
    <property type="term" value="P:tRNA processing"/>
    <property type="evidence" value="ECO:0007669"/>
    <property type="project" value="UniProtKB-UniRule"/>
</dbReference>
<keyword evidence="3 6" id="KW-0808">Transferase</keyword>
<comment type="similarity">
    <text evidence="6">Belongs to the methyltransferase superfamily. tRNA (adenine-N(6)-)-methyltransferase family.</text>
</comment>
<keyword evidence="9" id="KW-1185">Reference proteome</keyword>
<dbReference type="GO" id="GO:0016430">
    <property type="term" value="F:tRNA (adenine-N6)-methyltransferase activity"/>
    <property type="evidence" value="ECO:0007669"/>
    <property type="project" value="UniProtKB-UniRule"/>
</dbReference>
<dbReference type="InterPro" id="IPR007848">
    <property type="entry name" value="Small_mtfrase_dom"/>
</dbReference>
<dbReference type="GO" id="GO:0032259">
    <property type="term" value="P:methylation"/>
    <property type="evidence" value="ECO:0007669"/>
    <property type="project" value="UniProtKB-KW"/>
</dbReference>
<evidence type="ECO:0000313" key="9">
    <source>
        <dbReference type="Proteomes" id="UP001319200"/>
    </source>
</evidence>
<dbReference type="InterPro" id="IPR050210">
    <property type="entry name" value="tRNA_Adenine-N(6)_MTase"/>
</dbReference>
<dbReference type="InterPro" id="IPR029063">
    <property type="entry name" value="SAM-dependent_MTases_sf"/>
</dbReference>
<reference evidence="8 9" key="1">
    <citation type="submission" date="2021-05" db="EMBL/GenBank/DDBJ databases">
        <title>A Polyphasic approach of four new species of the genus Ohtaekwangia: Ohtaekwangia histidinii sp. nov., Ohtaekwangia cretensis sp. nov., Ohtaekwangia indiensis sp. nov., Ohtaekwangia reichenbachii sp. nov. from diverse environment.</title>
        <authorList>
            <person name="Octaviana S."/>
        </authorList>
    </citation>
    <scope>NUCLEOTIDE SEQUENCE [LARGE SCALE GENOMIC DNA]</scope>
    <source>
        <strain evidence="8 9">PWU4</strain>
    </source>
</reference>
<keyword evidence="5 6" id="KW-0819">tRNA processing</keyword>
<dbReference type="PANTHER" id="PTHR47739">
    <property type="entry name" value="TRNA1(VAL) (ADENINE(37)-N6)-METHYLTRANSFERASE"/>
    <property type="match status" value="1"/>
</dbReference>
<dbReference type="RefSeq" id="WP_254163391.1">
    <property type="nucleotide sequence ID" value="NZ_JAHESF010000009.1"/>
</dbReference>
<sequence length="237" mass="27115">MRRKGTFQFKQFSVAHDRSTHKIGTDGVLLGAWADVSNARYILDVGTGTGVIALMMAQRTAEPVLIDAVEIEKEDREQALQNVLQSPWASRISVHHTAIQKFSPSHQYDLVISNPPYFINSWKPPEKKRSQARHTHELSFDELLSAASRLLAPTGRLAVILPYQEALQFTGSAKDHGLHIVRRMEFRSRAHKPVERLLLEFSRQAADVKDESLILHDQGEEWSEDYRRLTRDFYLKS</sequence>
<dbReference type="HAMAP" id="MF_01872">
    <property type="entry name" value="tRNA_methyltr_YfiC"/>
    <property type="match status" value="1"/>
</dbReference>
<keyword evidence="2 6" id="KW-0489">Methyltransferase</keyword>
<dbReference type="AlphaFoldDB" id="A0AAP2GIQ8"/>
<dbReference type="PRINTS" id="PR00507">
    <property type="entry name" value="N12N6MTFRASE"/>
</dbReference>
<dbReference type="InterPro" id="IPR002052">
    <property type="entry name" value="DNA_methylase_N6_adenine_CS"/>
</dbReference>
<proteinExistence type="inferred from homology"/>
<dbReference type="CDD" id="cd02440">
    <property type="entry name" value="AdoMet_MTases"/>
    <property type="match status" value="1"/>
</dbReference>
<evidence type="ECO:0000259" key="7">
    <source>
        <dbReference type="Pfam" id="PF05175"/>
    </source>
</evidence>
<dbReference type="Gene3D" id="3.40.50.150">
    <property type="entry name" value="Vaccinia Virus protein VP39"/>
    <property type="match status" value="1"/>
</dbReference>
<dbReference type="PROSITE" id="PS00092">
    <property type="entry name" value="N6_MTASE"/>
    <property type="match status" value="1"/>
</dbReference>
<evidence type="ECO:0000256" key="3">
    <source>
        <dbReference type="ARBA" id="ARBA00022679"/>
    </source>
</evidence>
<evidence type="ECO:0000256" key="6">
    <source>
        <dbReference type="HAMAP-Rule" id="MF_01872"/>
    </source>
</evidence>
<organism evidence="8 9">
    <name type="scientific">Chryseosolibacter histidini</name>
    <dbReference type="NCBI Taxonomy" id="2782349"/>
    <lineage>
        <taxon>Bacteria</taxon>
        <taxon>Pseudomonadati</taxon>
        <taxon>Bacteroidota</taxon>
        <taxon>Cytophagia</taxon>
        <taxon>Cytophagales</taxon>
        <taxon>Chryseotaleaceae</taxon>
        <taxon>Chryseosolibacter</taxon>
    </lineage>
</organism>
<accession>A0AAP2GIQ8</accession>
<dbReference type="Proteomes" id="UP001319200">
    <property type="component" value="Unassembled WGS sequence"/>
</dbReference>
<evidence type="ECO:0000256" key="1">
    <source>
        <dbReference type="ARBA" id="ARBA00022490"/>
    </source>
</evidence>
<comment type="subcellular location">
    <subcellularLocation>
        <location evidence="6">Cytoplasm</location>
    </subcellularLocation>
</comment>
<dbReference type="GO" id="GO:0005737">
    <property type="term" value="C:cytoplasm"/>
    <property type="evidence" value="ECO:0007669"/>
    <property type="project" value="UniProtKB-SubCell"/>
</dbReference>
<keyword evidence="1 6" id="KW-0963">Cytoplasm</keyword>
<dbReference type="PANTHER" id="PTHR47739:SF1">
    <property type="entry name" value="TRNA1(VAL) (ADENINE(37)-N6)-METHYLTRANSFERASE"/>
    <property type="match status" value="1"/>
</dbReference>
<dbReference type="EMBL" id="JAHESF010000009">
    <property type="protein sequence ID" value="MBT1697521.1"/>
    <property type="molecule type" value="Genomic_DNA"/>
</dbReference>
<dbReference type="EC" id="2.1.1.223" evidence="6"/>
<keyword evidence="4 6" id="KW-0949">S-adenosyl-L-methionine</keyword>
<evidence type="ECO:0000256" key="4">
    <source>
        <dbReference type="ARBA" id="ARBA00022691"/>
    </source>
</evidence>
<comment type="catalytic activity">
    <reaction evidence="6">
        <text>adenosine(37) in tRNA1(Val) + S-adenosyl-L-methionine = N(6)-methyladenosine(37) in tRNA1(Val) + S-adenosyl-L-homocysteine + H(+)</text>
        <dbReference type="Rhea" id="RHEA:43160"/>
        <dbReference type="Rhea" id="RHEA-COMP:10369"/>
        <dbReference type="Rhea" id="RHEA-COMP:10370"/>
        <dbReference type="ChEBI" id="CHEBI:15378"/>
        <dbReference type="ChEBI" id="CHEBI:57856"/>
        <dbReference type="ChEBI" id="CHEBI:59789"/>
        <dbReference type="ChEBI" id="CHEBI:74411"/>
        <dbReference type="ChEBI" id="CHEBI:74449"/>
        <dbReference type="EC" id="2.1.1.223"/>
    </reaction>
</comment>
<protein>
    <recommendedName>
        <fullName evidence="6">tRNA1(Val) (adenine(37)-N6)-methyltransferase</fullName>
        <ecNumber evidence="6">2.1.1.223</ecNumber>
    </recommendedName>
    <alternativeName>
        <fullName evidence="6">tRNA m6A37 methyltransferase</fullName>
    </alternativeName>
</protein>
<dbReference type="InterPro" id="IPR022882">
    <property type="entry name" value="tRNA_adenine-N6_MeTrfase"/>
</dbReference>